<accession>A0A2H4SVG9</accession>
<dbReference type="InterPro" id="IPR027417">
    <property type="entry name" value="P-loop_NTPase"/>
</dbReference>
<gene>
    <name evidence="2" type="ORF">A9K55_000106</name>
</gene>
<evidence type="ECO:0000259" key="1">
    <source>
        <dbReference type="Pfam" id="PF00004"/>
    </source>
</evidence>
<evidence type="ECO:0000313" key="2">
    <source>
        <dbReference type="EMBL" id="ATY67098.1"/>
    </source>
</evidence>
<dbReference type="GO" id="GO:0005524">
    <property type="term" value="F:ATP binding"/>
    <property type="evidence" value="ECO:0007669"/>
    <property type="project" value="InterPro"/>
</dbReference>
<dbReference type="Proteomes" id="UP000323067">
    <property type="component" value="Chromosome i"/>
</dbReference>
<feature type="domain" description="ATPase AAA-type core" evidence="1">
    <location>
        <begin position="132"/>
        <end position="162"/>
    </location>
</feature>
<name>A0A2H4SVG9_CORMI</name>
<dbReference type="PANTHER" id="PTHR46411">
    <property type="entry name" value="FAMILY ATPASE, PUTATIVE-RELATED"/>
    <property type="match status" value="1"/>
</dbReference>
<dbReference type="SUPFAM" id="SSF52540">
    <property type="entry name" value="P-loop containing nucleoside triphosphate hydrolases"/>
    <property type="match status" value="1"/>
</dbReference>
<organism evidence="2 3">
    <name type="scientific">Cordyceps militaris</name>
    <name type="common">Caterpillar fungus</name>
    <name type="synonym">Clavaria militaris</name>
    <dbReference type="NCBI Taxonomy" id="73501"/>
    <lineage>
        <taxon>Eukaryota</taxon>
        <taxon>Fungi</taxon>
        <taxon>Dikarya</taxon>
        <taxon>Ascomycota</taxon>
        <taxon>Pezizomycotina</taxon>
        <taxon>Sordariomycetes</taxon>
        <taxon>Hypocreomycetidae</taxon>
        <taxon>Hypocreales</taxon>
        <taxon>Cordycipitaceae</taxon>
        <taxon>Cordyceps</taxon>
    </lineage>
</organism>
<reference evidence="2 3" key="1">
    <citation type="journal article" date="2017" name="BMC Genomics">
        <title>Chromosome level assembly and secondary metabolite potential of the parasitic fungus Cordyceps militaris.</title>
        <authorList>
            <person name="Kramer G.J."/>
            <person name="Nodwell J.R."/>
        </authorList>
    </citation>
    <scope>NUCLEOTIDE SEQUENCE [LARGE SCALE GENOMIC DNA]</scope>
    <source>
        <strain evidence="2 3">ATCC 34164</strain>
    </source>
</reference>
<dbReference type="Pfam" id="PF00004">
    <property type="entry name" value="AAA"/>
    <property type="match status" value="1"/>
</dbReference>
<dbReference type="VEuPathDB" id="FungiDB:A9K55_000106"/>
<sequence>MTFKPGELLLTDPDCTKTGRILEVTSTEFHEASWGRLHSTAKSALTPMPWPRTTSSAAFFQGSGFALVEKLWCWFRVDQVADVAWDAEAAFNQLMLAAGEKGSARADDDEANGDSDGSDDLIRGKRKRCVLLSYGPPGIGKTFTVQSIAEVAKRPLYRCRGSWEPTWRRWSGT</sequence>
<protein>
    <submittedName>
        <fullName evidence="2">AAA family ATPase</fullName>
    </submittedName>
</protein>
<dbReference type="Gene3D" id="3.40.50.300">
    <property type="entry name" value="P-loop containing nucleotide triphosphate hydrolases"/>
    <property type="match status" value="1"/>
</dbReference>
<proteinExistence type="predicted"/>
<dbReference type="EMBL" id="CP023328">
    <property type="protein sequence ID" value="ATY67098.1"/>
    <property type="molecule type" value="Genomic_DNA"/>
</dbReference>
<dbReference type="PANTHER" id="PTHR46411:SF3">
    <property type="entry name" value="AAA+ ATPASE DOMAIN-CONTAINING PROTEIN"/>
    <property type="match status" value="1"/>
</dbReference>
<evidence type="ECO:0000313" key="3">
    <source>
        <dbReference type="Proteomes" id="UP000323067"/>
    </source>
</evidence>
<dbReference type="InterPro" id="IPR003959">
    <property type="entry name" value="ATPase_AAA_core"/>
</dbReference>
<dbReference type="AlphaFoldDB" id="A0A2H4SVG9"/>
<dbReference type="VEuPathDB" id="FungiDB:CCM_07413"/>
<dbReference type="GO" id="GO:0016887">
    <property type="term" value="F:ATP hydrolysis activity"/>
    <property type="evidence" value="ECO:0007669"/>
    <property type="project" value="InterPro"/>
</dbReference>